<evidence type="ECO:0000256" key="3">
    <source>
        <dbReference type="ARBA" id="ARBA00022801"/>
    </source>
</evidence>
<protein>
    <submittedName>
        <fullName evidence="10">N-acetylglucosamine 6-phosphate deacetylase</fullName>
        <ecNumber evidence="10">3.5.1.25</ecNumber>
    </submittedName>
</protein>
<organism evidence="10">
    <name type="scientific">Chelativorans sp. (strain BNC1)</name>
    <dbReference type="NCBI Taxonomy" id="266779"/>
    <lineage>
        <taxon>Bacteria</taxon>
        <taxon>Pseudomonadati</taxon>
        <taxon>Pseudomonadota</taxon>
        <taxon>Alphaproteobacteria</taxon>
        <taxon>Hyphomicrobiales</taxon>
        <taxon>Phyllobacteriaceae</taxon>
        <taxon>Chelativorans</taxon>
    </lineage>
</organism>
<name>Q11ED6_CHESB</name>
<proteinExistence type="inferred from homology"/>
<feature type="binding site" evidence="7">
    <location>
        <begin position="312"/>
        <end position="314"/>
    </location>
    <ligand>
        <name>substrate</name>
    </ligand>
</feature>
<evidence type="ECO:0000256" key="7">
    <source>
        <dbReference type="PIRSR" id="PIRSR038994-2"/>
    </source>
</evidence>
<dbReference type="InterPro" id="IPR006680">
    <property type="entry name" value="Amidohydro-rel"/>
</dbReference>
<evidence type="ECO:0000259" key="9">
    <source>
        <dbReference type="Pfam" id="PF01979"/>
    </source>
</evidence>
<dbReference type="NCBIfam" id="TIGR00221">
    <property type="entry name" value="nagA"/>
    <property type="match status" value="1"/>
</dbReference>
<dbReference type="PANTHER" id="PTHR11113">
    <property type="entry name" value="N-ACETYLGLUCOSAMINE-6-PHOSPHATE DEACETYLASE"/>
    <property type="match status" value="1"/>
</dbReference>
<dbReference type="Pfam" id="PF01979">
    <property type="entry name" value="Amidohydro_1"/>
    <property type="match status" value="1"/>
</dbReference>
<dbReference type="eggNOG" id="COG1820">
    <property type="taxonomic scope" value="Bacteria"/>
</dbReference>
<evidence type="ECO:0000256" key="6">
    <source>
        <dbReference type="PIRSR" id="PIRSR038994-1"/>
    </source>
</evidence>
<dbReference type="GO" id="GO:0046872">
    <property type="term" value="F:metal ion binding"/>
    <property type="evidence" value="ECO:0007669"/>
    <property type="project" value="UniProtKB-KW"/>
</dbReference>
<dbReference type="PIRSF" id="PIRSF038994">
    <property type="entry name" value="NagA"/>
    <property type="match status" value="1"/>
</dbReference>
<dbReference type="SUPFAM" id="SSF51556">
    <property type="entry name" value="Metallo-dependent hydrolases"/>
    <property type="match status" value="1"/>
</dbReference>
<evidence type="ECO:0000256" key="5">
    <source>
        <dbReference type="PIRNR" id="PIRNR038994"/>
    </source>
</evidence>
<keyword evidence="4 5" id="KW-0119">Carbohydrate metabolism</keyword>
<dbReference type="GO" id="GO:0008448">
    <property type="term" value="F:N-acetylglucosamine-6-phosphate deacetylase activity"/>
    <property type="evidence" value="ECO:0007669"/>
    <property type="project" value="UniProtKB-EC"/>
</dbReference>
<keyword evidence="3 5" id="KW-0378">Hydrolase</keyword>
<dbReference type="GO" id="GO:0006046">
    <property type="term" value="P:N-acetylglucosamine catabolic process"/>
    <property type="evidence" value="ECO:0007669"/>
    <property type="project" value="TreeGrafter"/>
</dbReference>
<dbReference type="Gene3D" id="3.20.20.140">
    <property type="entry name" value="Metal-dependent hydrolases"/>
    <property type="match status" value="1"/>
</dbReference>
<evidence type="ECO:0000256" key="1">
    <source>
        <dbReference type="ARBA" id="ARBA00010716"/>
    </source>
</evidence>
<dbReference type="InterPro" id="IPR003764">
    <property type="entry name" value="GlcNAc_6-P_deAcase"/>
</dbReference>
<feature type="binding site" evidence="7">
    <location>
        <position position="251"/>
    </location>
    <ligand>
        <name>substrate</name>
    </ligand>
</feature>
<dbReference type="OrthoDB" id="9776488at2"/>
<feature type="domain" description="Amidohydrolase-related" evidence="9">
    <location>
        <begin position="52"/>
        <end position="384"/>
    </location>
</feature>
<feature type="binding site" evidence="7">
    <location>
        <position position="227"/>
    </location>
    <ligand>
        <name>substrate</name>
    </ligand>
</feature>
<feature type="binding site" evidence="8">
    <location>
        <position position="195"/>
    </location>
    <ligand>
        <name>Zn(2+)</name>
        <dbReference type="ChEBI" id="CHEBI:29105"/>
    </ligand>
</feature>
<sequence length="393" mass="42105">MDITILAGARLFDGERFIDRHALVVVAGRVRDIVPEAELAGRQDVTRLDGGILAPGFIDVQVNGGGGRLLNNDPTPETFFVIARAHRQYGTTALLPTLVTDTREVTRRAVEAATEAAKADEGVLGIHLEGPHLAPARRGAHLADLMRPMDDEDLDLLCRAAGAMPVLHVTLAAEQVTPWQVERLAKAGIIVSLGHTDCTSEDALRLFNAGARGITHLYNAMSALSHRAPGLVGAALDAGDVWGGIIADGHHVDPAALRLALRAKRGPAKLFHVTDAMALVGSEAESFELNGRTVRREPGEVCSKLVLEDGTLAGSDLDMATGVRFGVQMLELSVEESLRMACAYPATYLGIGSERGYLKLGRRADCIHLSEDLRVQQVWMAGKARFGRMAAWA</sequence>
<feature type="binding site" evidence="8">
    <location>
        <position position="129"/>
    </location>
    <ligand>
        <name>Zn(2+)</name>
        <dbReference type="ChEBI" id="CHEBI:29105"/>
    </ligand>
</feature>
<feature type="binding site" evidence="7">
    <location>
        <position position="140"/>
    </location>
    <ligand>
        <name>substrate</name>
    </ligand>
</feature>
<dbReference type="InterPro" id="IPR011059">
    <property type="entry name" value="Metal-dep_hydrolase_composite"/>
</dbReference>
<dbReference type="AlphaFoldDB" id="Q11ED6"/>
<evidence type="ECO:0000256" key="4">
    <source>
        <dbReference type="ARBA" id="ARBA00023277"/>
    </source>
</evidence>
<evidence type="ECO:0000256" key="2">
    <source>
        <dbReference type="ARBA" id="ARBA00022723"/>
    </source>
</evidence>
<keyword evidence="2 8" id="KW-0479">Metal-binding</keyword>
<reference evidence="10" key="1">
    <citation type="submission" date="2006-06" db="EMBL/GenBank/DDBJ databases">
        <title>Complete sequence of chromosome of Chelativorans sp. BNC1.</title>
        <authorList>
            <consortium name="US DOE Joint Genome Institute"/>
            <person name="Copeland A."/>
            <person name="Lucas S."/>
            <person name="Lapidus A."/>
            <person name="Barry K."/>
            <person name="Detter J.C."/>
            <person name="Glavina del Rio T."/>
            <person name="Hammon N."/>
            <person name="Israni S."/>
            <person name="Dalin E."/>
            <person name="Tice H."/>
            <person name="Pitluck S."/>
            <person name="Chertkov O."/>
            <person name="Brettin T."/>
            <person name="Bruce D."/>
            <person name="Han C."/>
            <person name="Tapia R."/>
            <person name="Gilna P."/>
            <person name="Schmutz J."/>
            <person name="Larimer F."/>
            <person name="Land M."/>
            <person name="Hauser L."/>
            <person name="Kyrpides N."/>
            <person name="Mikhailova N."/>
            <person name="Richardson P."/>
        </authorList>
    </citation>
    <scope>NUCLEOTIDE SEQUENCE</scope>
    <source>
        <strain evidence="10">BNC1</strain>
    </source>
</reference>
<dbReference type="EC" id="3.5.1.25" evidence="10"/>
<dbReference type="KEGG" id="mes:Meso_2863"/>
<evidence type="ECO:0000256" key="8">
    <source>
        <dbReference type="PIRSR" id="PIRSR038994-3"/>
    </source>
</evidence>
<dbReference type="HOGENOM" id="CLU_032482_2_2_5"/>
<dbReference type="EMBL" id="CP000390">
    <property type="protein sequence ID" value="ABG64239.1"/>
    <property type="molecule type" value="Genomic_DNA"/>
</dbReference>
<dbReference type="Gene3D" id="2.30.40.10">
    <property type="entry name" value="Urease, subunit C, domain 1"/>
    <property type="match status" value="1"/>
</dbReference>
<feature type="binding site" evidence="8">
    <location>
        <position position="216"/>
    </location>
    <ligand>
        <name>Zn(2+)</name>
        <dbReference type="ChEBI" id="CHEBI:29105"/>
    </ligand>
</feature>
<dbReference type="STRING" id="266779.Meso_2863"/>
<dbReference type="CDD" id="cd00854">
    <property type="entry name" value="NagA"/>
    <property type="match status" value="1"/>
</dbReference>
<comment type="cofactor">
    <cofactor evidence="8">
        <name>a divalent metal cation</name>
        <dbReference type="ChEBI" id="CHEBI:60240"/>
    </cofactor>
    <text evidence="8">Binds 1 divalent metal cation per subunit.</text>
</comment>
<accession>Q11ED6</accession>
<dbReference type="SUPFAM" id="SSF51338">
    <property type="entry name" value="Composite domain of metallo-dependent hydrolases"/>
    <property type="match status" value="1"/>
</dbReference>
<gene>
    <name evidence="10" type="ordered locus">Meso_2863</name>
</gene>
<comment type="similarity">
    <text evidence="1 5">Belongs to the metallo-dependent hydrolases superfamily. NagA family.</text>
</comment>
<dbReference type="InterPro" id="IPR032466">
    <property type="entry name" value="Metal_Hydrolase"/>
</dbReference>
<feature type="active site" description="Proton donor/acceptor" evidence="6">
    <location>
        <position position="275"/>
    </location>
</feature>
<evidence type="ECO:0000313" key="10">
    <source>
        <dbReference type="EMBL" id="ABG64239.1"/>
    </source>
</evidence>
<dbReference type="PANTHER" id="PTHR11113:SF14">
    <property type="entry name" value="N-ACETYLGLUCOSAMINE-6-PHOSPHATE DEACETYLASE"/>
    <property type="match status" value="1"/>
</dbReference>
<feature type="binding site" evidence="7">
    <location>
        <begin position="219"/>
        <end position="220"/>
    </location>
    <ligand>
        <name>substrate</name>
    </ligand>
</feature>